<keyword evidence="6" id="KW-0239">DNA-directed DNA polymerase</keyword>
<dbReference type="Proteomes" id="UP000254808">
    <property type="component" value="Chromosome"/>
</dbReference>
<evidence type="ECO:0000256" key="6">
    <source>
        <dbReference type="ARBA" id="ARBA00022932"/>
    </source>
</evidence>
<evidence type="ECO:0000256" key="2">
    <source>
        <dbReference type="ARBA" id="ARBA00014363"/>
    </source>
</evidence>
<dbReference type="PANTHER" id="PTHR11669">
    <property type="entry name" value="REPLICATION FACTOR C / DNA POLYMERASE III GAMMA-TAU SUBUNIT"/>
    <property type="match status" value="1"/>
</dbReference>
<dbReference type="InterPro" id="IPR015199">
    <property type="entry name" value="DNA_pol_III_delta_C"/>
</dbReference>
<dbReference type="SUPFAM" id="SSF52540">
    <property type="entry name" value="P-loop containing nucleoside triphosphate hydrolases"/>
    <property type="match status" value="1"/>
</dbReference>
<feature type="domain" description="DNA polymerase III delta subunit C-terminal" evidence="8">
    <location>
        <begin position="268"/>
        <end position="353"/>
    </location>
</feature>
<evidence type="ECO:0000256" key="7">
    <source>
        <dbReference type="ARBA" id="ARBA00049244"/>
    </source>
</evidence>
<sequence>MSGPTELPYAGTAISPGNRRLVGNEQARDQVKRIISSGRLSHAYLISGPQGVGKKALALTLAELINGIDNLTDLQGLAFSKKSRWSNHPDIGIFIPLPGSDPDISMLSERTQLLAKDPYEVVDFTLRPSVKDDSDQTNKNAFYSISYFKETVLRSAYRKPNEGNRNIIIISEVEKMRKEASNTFLKLLEEPPPGVVFILTSNNVNALLPTIISRCQHIQMAPLKPDEVAQGLQQFDKVPENDARFLSRITNGNYASARFYDTEQLRAMRNEIITYLRACYTLDPAELIDIAGRWQKENNREGMANILNLMEVLVRDLEVYRSTGEERFLVNADQIKVIHNFCKALKNARLDEMQLMFEEFRNMLGVNVTGRYIFIVLAFRLSRLMRGKDPEIPESKPWLHIPAYKHLAT</sequence>
<keyword evidence="4" id="KW-0548">Nucleotidyltransferase</keyword>
<dbReference type="KEGG" id="cprv:CYPRO_2386"/>
<dbReference type="Pfam" id="PF13177">
    <property type="entry name" value="DNA_pol3_delta2"/>
    <property type="match status" value="1"/>
</dbReference>
<dbReference type="EC" id="2.7.7.7" evidence="1"/>
<dbReference type="Gene3D" id="3.40.50.300">
    <property type="entry name" value="P-loop containing nucleotide triphosphate hydrolases"/>
    <property type="match status" value="1"/>
</dbReference>
<accession>A0A345UMC6</accession>
<keyword evidence="5" id="KW-0235">DNA replication</keyword>
<dbReference type="PANTHER" id="PTHR11669:SF8">
    <property type="entry name" value="DNA POLYMERASE III SUBUNIT DELTA"/>
    <property type="match status" value="1"/>
</dbReference>
<gene>
    <name evidence="9" type="ORF">CYPRO_2386</name>
</gene>
<dbReference type="InterPro" id="IPR027417">
    <property type="entry name" value="P-loop_NTPase"/>
</dbReference>
<evidence type="ECO:0000259" key="8">
    <source>
        <dbReference type="Pfam" id="PF09115"/>
    </source>
</evidence>
<proteinExistence type="predicted"/>
<evidence type="ECO:0000256" key="5">
    <source>
        <dbReference type="ARBA" id="ARBA00022705"/>
    </source>
</evidence>
<protein>
    <recommendedName>
        <fullName evidence="2">DNA polymerase III subunit delta'</fullName>
        <ecNumber evidence="1">2.7.7.7</ecNumber>
    </recommendedName>
</protein>
<dbReference type="RefSeq" id="WP_114984801.1">
    <property type="nucleotide sequence ID" value="NZ_CP027806.1"/>
</dbReference>
<dbReference type="GO" id="GO:0003677">
    <property type="term" value="F:DNA binding"/>
    <property type="evidence" value="ECO:0007669"/>
    <property type="project" value="InterPro"/>
</dbReference>
<keyword evidence="3" id="KW-0808">Transferase</keyword>
<comment type="catalytic activity">
    <reaction evidence="7">
        <text>DNA(n) + a 2'-deoxyribonucleoside 5'-triphosphate = DNA(n+1) + diphosphate</text>
        <dbReference type="Rhea" id="RHEA:22508"/>
        <dbReference type="Rhea" id="RHEA-COMP:17339"/>
        <dbReference type="Rhea" id="RHEA-COMP:17340"/>
        <dbReference type="ChEBI" id="CHEBI:33019"/>
        <dbReference type="ChEBI" id="CHEBI:61560"/>
        <dbReference type="ChEBI" id="CHEBI:173112"/>
        <dbReference type="EC" id="2.7.7.7"/>
    </reaction>
</comment>
<evidence type="ECO:0000256" key="4">
    <source>
        <dbReference type="ARBA" id="ARBA00022695"/>
    </source>
</evidence>
<name>A0A345UMC6_9BACT</name>
<dbReference type="AlphaFoldDB" id="A0A345UMC6"/>
<evidence type="ECO:0000256" key="3">
    <source>
        <dbReference type="ARBA" id="ARBA00022679"/>
    </source>
</evidence>
<reference evidence="9 10" key="1">
    <citation type="submission" date="2018-03" db="EMBL/GenBank/DDBJ databases">
        <title>Phenotypic and genomic properties of Cyclonatronum proteinivorum gen. nov., sp. nov., a haloalkaliphilic bacteroidete from soda lakes possessing Na+-translocating rhodopsin.</title>
        <authorList>
            <person name="Toshchakov S.V."/>
            <person name="Korzhenkov A."/>
            <person name="Samarov N.I."/>
            <person name="Kublanov I.V."/>
            <person name="Muntyan M.S."/>
            <person name="Sorokin D.Y."/>
        </authorList>
    </citation>
    <scope>NUCLEOTIDE SEQUENCE [LARGE SCALE GENOMIC DNA]</scope>
    <source>
        <strain evidence="9 10">Omega</strain>
    </source>
</reference>
<dbReference type="EMBL" id="CP027806">
    <property type="protein sequence ID" value="AXJ01628.1"/>
    <property type="molecule type" value="Genomic_DNA"/>
</dbReference>
<evidence type="ECO:0000313" key="9">
    <source>
        <dbReference type="EMBL" id="AXJ01628.1"/>
    </source>
</evidence>
<dbReference type="OrthoDB" id="9811073at2"/>
<evidence type="ECO:0000313" key="10">
    <source>
        <dbReference type="Proteomes" id="UP000254808"/>
    </source>
</evidence>
<dbReference type="InterPro" id="IPR050238">
    <property type="entry name" value="DNA_Rep/Repair_Clamp_Loader"/>
</dbReference>
<dbReference type="GO" id="GO:0003887">
    <property type="term" value="F:DNA-directed DNA polymerase activity"/>
    <property type="evidence" value="ECO:0007669"/>
    <property type="project" value="UniProtKB-KW"/>
</dbReference>
<dbReference type="GO" id="GO:0009360">
    <property type="term" value="C:DNA polymerase III complex"/>
    <property type="evidence" value="ECO:0007669"/>
    <property type="project" value="InterPro"/>
</dbReference>
<organism evidence="9 10">
    <name type="scientific">Cyclonatronum proteinivorum</name>
    <dbReference type="NCBI Taxonomy" id="1457365"/>
    <lineage>
        <taxon>Bacteria</taxon>
        <taxon>Pseudomonadati</taxon>
        <taxon>Balneolota</taxon>
        <taxon>Balneolia</taxon>
        <taxon>Balneolales</taxon>
        <taxon>Cyclonatronaceae</taxon>
        <taxon>Cyclonatronum</taxon>
    </lineage>
</organism>
<dbReference type="Pfam" id="PF09115">
    <property type="entry name" value="DNApol3-delta_C"/>
    <property type="match status" value="1"/>
</dbReference>
<dbReference type="GO" id="GO:0006261">
    <property type="term" value="P:DNA-templated DNA replication"/>
    <property type="evidence" value="ECO:0007669"/>
    <property type="project" value="TreeGrafter"/>
</dbReference>
<evidence type="ECO:0000256" key="1">
    <source>
        <dbReference type="ARBA" id="ARBA00012417"/>
    </source>
</evidence>
<keyword evidence="10" id="KW-1185">Reference proteome</keyword>